<dbReference type="Pfam" id="PF03690">
    <property type="entry name" value="MYG1_exonuc"/>
    <property type="match status" value="1"/>
</dbReference>
<accession>A0A2G8LK42</accession>
<comment type="similarity">
    <text evidence="1">Belongs to the MYG1 family.</text>
</comment>
<dbReference type="InterPro" id="IPR003226">
    <property type="entry name" value="MYG1_exonuclease"/>
</dbReference>
<keyword evidence="3" id="KW-1185">Reference proteome</keyword>
<dbReference type="PANTHER" id="PTHR11215">
    <property type="entry name" value="METAL DEPENDENT HYDROLASE - RELATED"/>
    <property type="match status" value="1"/>
</dbReference>
<dbReference type="Proteomes" id="UP000230750">
    <property type="component" value="Unassembled WGS sequence"/>
</dbReference>
<dbReference type="PANTHER" id="PTHR11215:SF1">
    <property type="entry name" value="MYG1 EXONUCLEASE"/>
    <property type="match status" value="1"/>
</dbReference>
<evidence type="ECO:0000313" key="2">
    <source>
        <dbReference type="EMBL" id="PIK60614.1"/>
    </source>
</evidence>
<dbReference type="OrthoDB" id="10265310at2759"/>
<dbReference type="GO" id="GO:0005634">
    <property type="term" value="C:nucleus"/>
    <property type="evidence" value="ECO:0007669"/>
    <property type="project" value="TreeGrafter"/>
</dbReference>
<gene>
    <name evidence="2" type="ORF">BSL78_02458</name>
</gene>
<dbReference type="EMBL" id="MRZV01000052">
    <property type="protein sequence ID" value="PIK60614.1"/>
    <property type="molecule type" value="Genomic_DNA"/>
</dbReference>
<comment type="caution">
    <text evidence="2">The sequence shown here is derived from an EMBL/GenBank/DDBJ whole genome shotgun (WGS) entry which is preliminary data.</text>
</comment>
<reference evidence="2 3" key="1">
    <citation type="journal article" date="2017" name="PLoS Biol.">
        <title>The sea cucumber genome provides insights into morphological evolution and visceral regeneration.</title>
        <authorList>
            <person name="Zhang X."/>
            <person name="Sun L."/>
            <person name="Yuan J."/>
            <person name="Sun Y."/>
            <person name="Gao Y."/>
            <person name="Zhang L."/>
            <person name="Li S."/>
            <person name="Dai H."/>
            <person name="Hamel J.F."/>
            <person name="Liu C."/>
            <person name="Yu Y."/>
            <person name="Liu S."/>
            <person name="Lin W."/>
            <person name="Guo K."/>
            <person name="Jin S."/>
            <person name="Xu P."/>
            <person name="Storey K.B."/>
            <person name="Huan P."/>
            <person name="Zhang T."/>
            <person name="Zhou Y."/>
            <person name="Zhang J."/>
            <person name="Lin C."/>
            <person name="Li X."/>
            <person name="Xing L."/>
            <person name="Huo D."/>
            <person name="Sun M."/>
            <person name="Wang L."/>
            <person name="Mercier A."/>
            <person name="Li F."/>
            <person name="Yang H."/>
            <person name="Xiang J."/>
        </authorList>
    </citation>
    <scope>NUCLEOTIDE SEQUENCE [LARGE SCALE GENOMIC DNA]</scope>
    <source>
        <strain evidence="2">Shaxun</strain>
        <tissue evidence="2">Muscle</tissue>
    </source>
</reference>
<sequence length="223" mass="25203">MGEPADQTKVEAIYDKVYENFMEKIDAIDNGVNQYDGEPRYIVSTNVSSRVKHINPDWNETAGDMDARFEKAMALVGSEFVDKVTFYSNSWWPARELVEDALNSRFEAHESGEIVVLNAGGCPWKEHLYALEKDLAIETPIKYVLYTDQAGKWRVQCVSVSSHSFQNRLSLPEEWRGLRNEELSRLADIPNCIFVHASGFIGGNETREGALCMATKALVMNKT</sequence>
<name>A0A2G8LK42_STIJA</name>
<dbReference type="GO" id="GO:0005737">
    <property type="term" value="C:cytoplasm"/>
    <property type="evidence" value="ECO:0007669"/>
    <property type="project" value="TreeGrafter"/>
</dbReference>
<dbReference type="STRING" id="307972.A0A2G8LK42"/>
<protein>
    <submittedName>
        <fullName evidence="2">Putative UPF0160 protein MYG1, mitochondrial</fullName>
    </submittedName>
</protein>
<evidence type="ECO:0000313" key="3">
    <source>
        <dbReference type="Proteomes" id="UP000230750"/>
    </source>
</evidence>
<proteinExistence type="inferred from homology"/>
<evidence type="ECO:0000256" key="1">
    <source>
        <dbReference type="ARBA" id="ARBA00010105"/>
    </source>
</evidence>
<organism evidence="2 3">
    <name type="scientific">Stichopus japonicus</name>
    <name type="common">Sea cucumber</name>
    <dbReference type="NCBI Taxonomy" id="307972"/>
    <lineage>
        <taxon>Eukaryota</taxon>
        <taxon>Metazoa</taxon>
        <taxon>Echinodermata</taxon>
        <taxon>Eleutherozoa</taxon>
        <taxon>Echinozoa</taxon>
        <taxon>Holothuroidea</taxon>
        <taxon>Aspidochirotacea</taxon>
        <taxon>Aspidochirotida</taxon>
        <taxon>Stichopodidae</taxon>
        <taxon>Apostichopus</taxon>
    </lineage>
</organism>
<dbReference type="AlphaFoldDB" id="A0A2G8LK42"/>